<dbReference type="SUPFAM" id="SSF118352">
    <property type="entry name" value="HSP33 redox switch-like"/>
    <property type="match status" value="1"/>
</dbReference>
<dbReference type="InterPro" id="IPR016154">
    <property type="entry name" value="Heat_shock_Hsp33_C"/>
</dbReference>
<organism evidence="6 7">
    <name type="scientific">Thalassolituus maritimus</name>
    <dbReference type="NCBI Taxonomy" id="484498"/>
    <lineage>
        <taxon>Bacteria</taxon>
        <taxon>Pseudomonadati</taxon>
        <taxon>Pseudomonadota</taxon>
        <taxon>Gammaproteobacteria</taxon>
        <taxon>Oceanospirillales</taxon>
        <taxon>Oceanospirillaceae</taxon>
        <taxon>Thalassolituus</taxon>
    </lineage>
</organism>
<evidence type="ECO:0000313" key="7">
    <source>
        <dbReference type="Proteomes" id="UP001481413"/>
    </source>
</evidence>
<evidence type="ECO:0000256" key="1">
    <source>
        <dbReference type="ARBA" id="ARBA00022490"/>
    </source>
</evidence>
<name>A0ABP9ZXT9_9GAMM</name>
<reference evidence="6 7" key="1">
    <citation type="submission" date="2024-04" db="EMBL/GenBank/DDBJ databases">
        <title>Draft genome sequence of Thalassolituus maritimus NBRC 116585.</title>
        <authorList>
            <person name="Miyakawa T."/>
            <person name="Kusuya Y."/>
            <person name="Miura T."/>
        </authorList>
    </citation>
    <scope>NUCLEOTIDE SEQUENCE [LARGE SCALE GENOMIC DNA]</scope>
    <source>
        <strain evidence="6 7">5NW40-0001</strain>
    </source>
</reference>
<keyword evidence="4" id="KW-0143">Chaperone</keyword>
<dbReference type="EMBL" id="BAABWH010000002">
    <property type="protein sequence ID" value="GAA6144958.1"/>
    <property type="molecule type" value="Genomic_DNA"/>
</dbReference>
<dbReference type="SUPFAM" id="SSF64397">
    <property type="entry name" value="Hsp33 domain"/>
    <property type="match status" value="1"/>
</dbReference>
<evidence type="ECO:0000256" key="4">
    <source>
        <dbReference type="ARBA" id="ARBA00023186"/>
    </source>
</evidence>
<accession>A0ABP9ZXT9</accession>
<proteinExistence type="predicted"/>
<dbReference type="InterPro" id="IPR016153">
    <property type="entry name" value="Heat_shock_Hsp33_N"/>
</dbReference>
<gene>
    <name evidence="6" type="primary">hslO</name>
    <name evidence="6" type="ORF">NBRC116585_10750</name>
</gene>
<evidence type="ECO:0000256" key="5">
    <source>
        <dbReference type="ARBA" id="ARBA00023284"/>
    </source>
</evidence>
<dbReference type="PANTHER" id="PTHR30111:SF1">
    <property type="entry name" value="33 KDA CHAPERONIN"/>
    <property type="match status" value="1"/>
</dbReference>
<keyword evidence="2" id="KW-0862">Zinc</keyword>
<protein>
    <submittedName>
        <fullName evidence="6">Hsp33 family molecular chaperone HslO</fullName>
    </submittedName>
</protein>
<comment type="caution">
    <text evidence="6">The sequence shown here is derived from an EMBL/GenBank/DDBJ whole genome shotgun (WGS) entry which is preliminary data.</text>
</comment>
<dbReference type="NCBIfam" id="NF001033">
    <property type="entry name" value="PRK00114.1"/>
    <property type="match status" value="1"/>
</dbReference>
<dbReference type="InterPro" id="IPR023212">
    <property type="entry name" value="Hsp33_helix_hairpin_bin_dom_sf"/>
</dbReference>
<dbReference type="Gene3D" id="1.10.287.480">
    <property type="entry name" value="helix hairpin bin"/>
    <property type="match status" value="1"/>
</dbReference>
<dbReference type="Pfam" id="PF01430">
    <property type="entry name" value="HSP33"/>
    <property type="match status" value="1"/>
</dbReference>
<dbReference type="PANTHER" id="PTHR30111">
    <property type="entry name" value="33 KDA CHAPERONIN"/>
    <property type="match status" value="1"/>
</dbReference>
<evidence type="ECO:0000256" key="3">
    <source>
        <dbReference type="ARBA" id="ARBA00023157"/>
    </source>
</evidence>
<dbReference type="RefSeq" id="WP_353293894.1">
    <property type="nucleotide sequence ID" value="NZ_BAABWH010000002.1"/>
</dbReference>
<dbReference type="PIRSF" id="PIRSF005261">
    <property type="entry name" value="Heat_shock_Hsp33"/>
    <property type="match status" value="1"/>
</dbReference>
<dbReference type="CDD" id="cd00498">
    <property type="entry name" value="Hsp33"/>
    <property type="match status" value="1"/>
</dbReference>
<evidence type="ECO:0000313" key="6">
    <source>
        <dbReference type="EMBL" id="GAA6144958.1"/>
    </source>
</evidence>
<dbReference type="Gene3D" id="3.90.1280.10">
    <property type="entry name" value="HSP33 redox switch-like"/>
    <property type="match status" value="1"/>
</dbReference>
<keyword evidence="3" id="KW-1015">Disulfide bond</keyword>
<dbReference type="Proteomes" id="UP001481413">
    <property type="component" value="Unassembled WGS sequence"/>
</dbReference>
<evidence type="ECO:0000256" key="2">
    <source>
        <dbReference type="ARBA" id="ARBA00022833"/>
    </source>
</evidence>
<keyword evidence="7" id="KW-1185">Reference proteome</keyword>
<keyword evidence="5" id="KW-0676">Redox-active center</keyword>
<dbReference type="Gene3D" id="3.55.30.10">
    <property type="entry name" value="Hsp33 domain"/>
    <property type="match status" value="1"/>
</dbReference>
<dbReference type="InterPro" id="IPR000397">
    <property type="entry name" value="Heat_shock_Hsp33"/>
</dbReference>
<keyword evidence="1" id="KW-0963">Cytoplasm</keyword>
<sequence length="284" mass="31566">MTANNSADTLQRFSFDNTNIRGEVAHLNASYREVLNRHQYPGIVAKGVGELMAATALLSANLKFAGRLTLQIRLTGNVSLLQAETNEKGQLRAIARYEEGTDASELTLTDGQMIITIEPDVGQRYQGITLIKGGNVAGALEDYFEQSEQLGSRFWLACDGNNAAGFMLQQMPSSEGDDPDAWDRLSHLASTLKDEELLTLNNDVLLHRLYHEEDARIYPGSELSFFCTCSKDRIGSALHQLGKPELLQIVEEQGKVSINCDFCQQAYSFDRAQIEELFPEQNIQ</sequence>